<dbReference type="PANTHER" id="PTHR45749:SF23">
    <property type="entry name" value="ZINC FINGER MYM-TYPE PROTEIN 1-LIKE"/>
    <property type="match status" value="1"/>
</dbReference>
<evidence type="ECO:0000259" key="2">
    <source>
        <dbReference type="Pfam" id="PF14291"/>
    </source>
</evidence>
<dbReference type="AlphaFoldDB" id="A0A6G0Y6A9"/>
<evidence type="ECO:0000259" key="1">
    <source>
        <dbReference type="Pfam" id="PF05699"/>
    </source>
</evidence>
<reference evidence="3 4" key="1">
    <citation type="submission" date="2019-08" db="EMBL/GenBank/DDBJ databases">
        <title>Whole genome of Aphis craccivora.</title>
        <authorList>
            <person name="Voronova N.V."/>
            <person name="Shulinski R.S."/>
            <person name="Bandarenka Y.V."/>
            <person name="Zhorov D.G."/>
            <person name="Warner D."/>
        </authorList>
    </citation>
    <scope>NUCLEOTIDE SEQUENCE [LARGE SCALE GENOMIC DNA]</scope>
    <source>
        <strain evidence="3">180601</strain>
        <tissue evidence="3">Whole Body</tissue>
    </source>
</reference>
<dbReference type="Pfam" id="PF14291">
    <property type="entry name" value="DUF4371"/>
    <property type="match status" value="1"/>
</dbReference>
<dbReference type="InterPro" id="IPR025398">
    <property type="entry name" value="DUF4371"/>
</dbReference>
<organism evidence="3 4">
    <name type="scientific">Aphis craccivora</name>
    <name type="common">Cowpea aphid</name>
    <dbReference type="NCBI Taxonomy" id="307492"/>
    <lineage>
        <taxon>Eukaryota</taxon>
        <taxon>Metazoa</taxon>
        <taxon>Ecdysozoa</taxon>
        <taxon>Arthropoda</taxon>
        <taxon>Hexapoda</taxon>
        <taxon>Insecta</taxon>
        <taxon>Pterygota</taxon>
        <taxon>Neoptera</taxon>
        <taxon>Paraneoptera</taxon>
        <taxon>Hemiptera</taxon>
        <taxon>Sternorrhyncha</taxon>
        <taxon>Aphidomorpha</taxon>
        <taxon>Aphidoidea</taxon>
        <taxon>Aphididae</taxon>
        <taxon>Aphidini</taxon>
        <taxon>Aphis</taxon>
        <taxon>Aphis</taxon>
    </lineage>
</organism>
<name>A0A6G0Y6A9_APHCR</name>
<protein>
    <recommendedName>
        <fullName evidence="5">Zinc finger MYM-type protein 1-like</fullName>
    </recommendedName>
</protein>
<dbReference type="GO" id="GO:0046983">
    <property type="term" value="F:protein dimerization activity"/>
    <property type="evidence" value="ECO:0007669"/>
    <property type="project" value="InterPro"/>
</dbReference>
<dbReference type="EMBL" id="VUJU01005954">
    <property type="protein sequence ID" value="KAF0749817.1"/>
    <property type="molecule type" value="Genomic_DNA"/>
</dbReference>
<accession>A0A6G0Y6A9</accession>
<evidence type="ECO:0008006" key="5">
    <source>
        <dbReference type="Google" id="ProtNLM"/>
    </source>
</evidence>
<sequence>MLVKSSLNSNSETCCTSDLIVKNSDTSDTSCASTQNDPVSIEQVVQIEDNIISGEKCKVDSNSFIKGCGNDEIDYSKLKKNVALWSLKISNEFQEFFVVNPPDQNMDKIKNSRQFFNGKNPKWLSLRISHFFFTEKNQNKFKREWLVYSEEFKKLYCYVCKLFYPDDDQLCKDGFDDWRHVSRRLTGHERSINHRKSVCSLSNRAMKNSRIDHDIMLQHKTEVEGLPFFGDDEKLNSPHNGIFLGILELINEFDPFLSNHLTTYGNKGYGNTNYISSYTVRKLIDLMANKVLNHILMEVKSAKYFGIIVDSTPDITHNDQMAYVLRYVDESGEVFARFIKLENIHGHTSEYLFSTIKAMFDKVGLDIKNCVGQSYDNAANMSGKYTGLQARIKGLSPVATYVPCAAHSINLVGVNAVSSSTTTVNYFGVVQALYVFFSSSPRRWEILCERLKSNECCLTLKSTSQTRWSADANAIKALRLGYNEVLVALEDISQDLNQNPTTQNEARQLLSKLKKKETGVLTTVWNSILQRINSVNKDLQSSKINVSAIVPLYTSLIDFIQSVRENFTTYEEEASSLNITSDYSLKRKVKVPKSRHLDDTNSPCTDFTSRENFIINTYYVICDKLIFELKKRNSAYLEIEKKFSFLFKNNMKKSDIINNTSNLLDHFPDDLDKETFVDEMLQFQELKMSLFSDDKTIDDPQYQLKYLKSMNIRHTFPNIETVLQIYLTIPCTNCSSERSFSALKRVKTRLRSCLSQDRLDNLTLLTVEHEITKQLSYDDIIEEFSKNPKKKSM</sequence>
<dbReference type="InterPro" id="IPR008906">
    <property type="entry name" value="HATC_C_dom"/>
</dbReference>
<feature type="domain" description="DUF4371" evidence="2">
    <location>
        <begin position="197"/>
        <end position="387"/>
    </location>
</feature>
<evidence type="ECO:0000313" key="4">
    <source>
        <dbReference type="Proteomes" id="UP000478052"/>
    </source>
</evidence>
<feature type="domain" description="HAT C-terminal dimerisation" evidence="1">
    <location>
        <begin position="702"/>
        <end position="764"/>
    </location>
</feature>
<dbReference type="OrthoDB" id="6606472at2759"/>
<dbReference type="Proteomes" id="UP000478052">
    <property type="component" value="Unassembled WGS sequence"/>
</dbReference>
<dbReference type="SUPFAM" id="SSF53098">
    <property type="entry name" value="Ribonuclease H-like"/>
    <property type="match status" value="1"/>
</dbReference>
<gene>
    <name evidence="3" type="ORF">FWK35_00024385</name>
</gene>
<dbReference type="Pfam" id="PF05699">
    <property type="entry name" value="Dimer_Tnp_hAT"/>
    <property type="match status" value="1"/>
</dbReference>
<evidence type="ECO:0000313" key="3">
    <source>
        <dbReference type="EMBL" id="KAF0749817.1"/>
    </source>
</evidence>
<keyword evidence="4" id="KW-1185">Reference proteome</keyword>
<dbReference type="InterPro" id="IPR012337">
    <property type="entry name" value="RNaseH-like_sf"/>
</dbReference>
<dbReference type="PANTHER" id="PTHR45749">
    <property type="match status" value="1"/>
</dbReference>
<proteinExistence type="predicted"/>
<comment type="caution">
    <text evidence="3">The sequence shown here is derived from an EMBL/GenBank/DDBJ whole genome shotgun (WGS) entry which is preliminary data.</text>
</comment>